<comment type="caution">
    <text evidence="1">The sequence shown here is derived from an EMBL/GenBank/DDBJ whole genome shotgun (WGS) entry which is preliminary data.</text>
</comment>
<dbReference type="Proteomes" id="UP000607653">
    <property type="component" value="Unassembled WGS sequence"/>
</dbReference>
<organism evidence="1 2">
    <name type="scientific">Nelumbo nucifera</name>
    <name type="common">Sacred lotus</name>
    <dbReference type="NCBI Taxonomy" id="4432"/>
    <lineage>
        <taxon>Eukaryota</taxon>
        <taxon>Viridiplantae</taxon>
        <taxon>Streptophyta</taxon>
        <taxon>Embryophyta</taxon>
        <taxon>Tracheophyta</taxon>
        <taxon>Spermatophyta</taxon>
        <taxon>Magnoliopsida</taxon>
        <taxon>Proteales</taxon>
        <taxon>Nelumbonaceae</taxon>
        <taxon>Nelumbo</taxon>
    </lineage>
</organism>
<proteinExistence type="predicted"/>
<keyword evidence="2" id="KW-1185">Reference proteome</keyword>
<evidence type="ECO:0000313" key="2">
    <source>
        <dbReference type="Proteomes" id="UP000607653"/>
    </source>
</evidence>
<name>A0A822YN19_NELNU</name>
<dbReference type="AlphaFoldDB" id="A0A822YN19"/>
<evidence type="ECO:0000313" key="1">
    <source>
        <dbReference type="EMBL" id="DAD32699.1"/>
    </source>
</evidence>
<protein>
    <submittedName>
        <fullName evidence="1">Uncharacterized protein</fullName>
    </submittedName>
</protein>
<accession>A0A822YN19</accession>
<gene>
    <name evidence="1" type="ORF">HUJ06_011550</name>
</gene>
<reference evidence="1 2" key="1">
    <citation type="journal article" date="2020" name="Mol. Biol. Evol.">
        <title>Distinct Expression and Methylation Patterns for Genes with Different Fates following a Single Whole-Genome Duplication in Flowering Plants.</title>
        <authorList>
            <person name="Shi T."/>
            <person name="Rahmani R.S."/>
            <person name="Gugger P.F."/>
            <person name="Wang M."/>
            <person name="Li H."/>
            <person name="Zhang Y."/>
            <person name="Li Z."/>
            <person name="Wang Q."/>
            <person name="Van de Peer Y."/>
            <person name="Marchal K."/>
            <person name="Chen J."/>
        </authorList>
    </citation>
    <scope>NUCLEOTIDE SEQUENCE [LARGE SCALE GENOMIC DNA]</scope>
    <source>
        <tissue evidence="1">Leaf</tissue>
    </source>
</reference>
<dbReference type="EMBL" id="DUZY01000003">
    <property type="protein sequence ID" value="DAD32699.1"/>
    <property type="molecule type" value="Genomic_DNA"/>
</dbReference>
<sequence>MYLQRRQEIRVCKFEASPITTDASSALLFHLCSPITTNVRSPIHAPSGFFVI</sequence>